<reference evidence="2 3" key="1">
    <citation type="submission" date="2024-07" db="EMBL/GenBank/DDBJ databases">
        <title>Draft sequence of the Neodothiora populina.</title>
        <authorList>
            <person name="Drown D.D."/>
            <person name="Schuette U.S."/>
            <person name="Buechlein A.B."/>
            <person name="Rusch D.R."/>
            <person name="Winton L.W."/>
            <person name="Adams G.A."/>
        </authorList>
    </citation>
    <scope>NUCLEOTIDE SEQUENCE [LARGE SCALE GENOMIC DNA]</scope>
    <source>
        <strain evidence="2 3">CPC 39397</strain>
    </source>
</reference>
<feature type="compositionally biased region" description="Polar residues" evidence="1">
    <location>
        <begin position="938"/>
        <end position="947"/>
    </location>
</feature>
<feature type="compositionally biased region" description="Acidic residues" evidence="1">
    <location>
        <begin position="859"/>
        <end position="881"/>
    </location>
</feature>
<evidence type="ECO:0008006" key="4">
    <source>
        <dbReference type="Google" id="ProtNLM"/>
    </source>
</evidence>
<dbReference type="InterPro" id="IPR046351">
    <property type="entry name" value="UTP4"/>
</dbReference>
<feature type="compositionally biased region" description="Basic and acidic residues" evidence="1">
    <location>
        <begin position="849"/>
        <end position="858"/>
    </location>
</feature>
<dbReference type="PANTHER" id="PTHR44163">
    <property type="entry name" value="U3 SMALL NUCLEOLAR RNA-ASSOCIATED PROTEIN 4 HOMOLOG"/>
    <property type="match status" value="1"/>
</dbReference>
<feature type="region of interest" description="Disordered" evidence="1">
    <location>
        <begin position="918"/>
        <end position="951"/>
    </location>
</feature>
<feature type="region of interest" description="Disordered" evidence="1">
    <location>
        <begin position="585"/>
        <end position="614"/>
    </location>
</feature>
<dbReference type="InterPro" id="IPR015943">
    <property type="entry name" value="WD40/YVTN_repeat-like_dom_sf"/>
</dbReference>
<dbReference type="EMBL" id="JBFMKM010000014">
    <property type="protein sequence ID" value="KAL1297846.1"/>
    <property type="molecule type" value="Genomic_DNA"/>
</dbReference>
<feature type="region of interest" description="Disordered" evidence="1">
    <location>
        <begin position="777"/>
        <end position="814"/>
    </location>
</feature>
<dbReference type="SUPFAM" id="SSF101898">
    <property type="entry name" value="NHL repeat"/>
    <property type="match status" value="1"/>
</dbReference>
<dbReference type="Gene3D" id="2.130.10.10">
    <property type="entry name" value="YVTN repeat-like/Quinoprotein amine dehydrogenase"/>
    <property type="match status" value="3"/>
</dbReference>
<evidence type="ECO:0000256" key="1">
    <source>
        <dbReference type="SAM" id="MobiDB-lite"/>
    </source>
</evidence>
<keyword evidence="3" id="KW-1185">Reference proteome</keyword>
<name>A0ABR3P580_9PEZI</name>
<dbReference type="GeneID" id="95980072"/>
<dbReference type="Pfam" id="PF00400">
    <property type="entry name" value="WD40"/>
    <property type="match status" value="2"/>
</dbReference>
<evidence type="ECO:0000313" key="2">
    <source>
        <dbReference type="EMBL" id="KAL1297846.1"/>
    </source>
</evidence>
<dbReference type="PANTHER" id="PTHR44163:SF1">
    <property type="entry name" value="U3 SMALL NUCLEOLAR RNA-ASSOCIATED PROTEIN 4 HOMOLOG"/>
    <property type="match status" value="1"/>
</dbReference>
<evidence type="ECO:0000313" key="3">
    <source>
        <dbReference type="Proteomes" id="UP001562354"/>
    </source>
</evidence>
<accession>A0ABR3P580</accession>
<dbReference type="SMART" id="SM00320">
    <property type="entry name" value="WD40"/>
    <property type="match status" value="8"/>
</dbReference>
<dbReference type="Proteomes" id="UP001562354">
    <property type="component" value="Unassembled WGS sequence"/>
</dbReference>
<comment type="caution">
    <text evidence="2">The sequence shown here is derived from an EMBL/GenBank/DDBJ whole genome shotgun (WGS) entry which is preliminary data.</text>
</comment>
<proteinExistence type="predicted"/>
<dbReference type="SUPFAM" id="SSF101908">
    <property type="entry name" value="Putative isomerase YbhE"/>
    <property type="match status" value="1"/>
</dbReference>
<gene>
    <name evidence="2" type="ORF">AAFC00_006373</name>
</gene>
<dbReference type="InterPro" id="IPR001680">
    <property type="entry name" value="WD40_rpt"/>
</dbReference>
<organism evidence="2 3">
    <name type="scientific">Neodothiora populina</name>
    <dbReference type="NCBI Taxonomy" id="2781224"/>
    <lineage>
        <taxon>Eukaryota</taxon>
        <taxon>Fungi</taxon>
        <taxon>Dikarya</taxon>
        <taxon>Ascomycota</taxon>
        <taxon>Pezizomycotina</taxon>
        <taxon>Dothideomycetes</taxon>
        <taxon>Dothideomycetidae</taxon>
        <taxon>Dothideales</taxon>
        <taxon>Dothioraceae</taxon>
        <taxon>Neodothiora</taxon>
    </lineage>
</organism>
<protein>
    <recommendedName>
        <fullName evidence="4">WD40 repeat-like protein</fullName>
    </recommendedName>
</protein>
<feature type="region of interest" description="Disordered" evidence="1">
    <location>
        <begin position="849"/>
        <end position="900"/>
    </location>
</feature>
<dbReference type="RefSeq" id="XP_069197528.1">
    <property type="nucleotide sequence ID" value="XM_069346320.1"/>
</dbReference>
<dbReference type="InterPro" id="IPR011047">
    <property type="entry name" value="Quinoprotein_ADH-like_sf"/>
</dbReference>
<feature type="compositionally biased region" description="Acidic residues" evidence="1">
    <location>
        <begin position="596"/>
        <end position="614"/>
    </location>
</feature>
<sequence>MDIHRSRFVAYPSSPINTLAFSRSNDKNLTEPKPALKLALGRANGDIEIWNADKGNWVQEIIFPASDDRSVDALAWIQEPDETDHEGKAVLGQLRLFSIGSTPAVTEWDLQTGLAARTSTGNFSEVWCFAAQPRWKASKGAADAAREREGEFRGQNIVIGCGDGSLALLSTADDDLVFQRFLARSSNRKARCMSVTWQNRNTIVAGFTDSTIRVFDARSGAMLRNMSLGAGVPGSPRDSLVWRLKCLPDGNIVSADSNGEVRIWDGSTYALSQRLLGHESDCLELITSTDGQTIFSGGMDGRIAVYKLGAREGDKKGRWAKVSHRRMHDGDIKAMAVYDTKQMSIVVSGGLDTTPVVTPLRSFGQQHHRRLPGLPQSSVCASAPSQRLLVTWWDREISIWRINKPDPERISPVPEQPRKLLSRIAIQGEHVISSATISEDGSLLAVATLTSIKAFHLSPTNDPMDDRLRVRKLALPEDFDSMGARLVAFSPDSRWLAVVAADSEVHIARLDEAGRSGHLAFLPPSVELDRITRRNTKQSGLHKYEKTITKLAFSPDSALLVAGDLSGYLDSWVLHGHFDETAPSTDTAKVLASGSPEDDPSSDSDSDSDSDDEDENTIFYAQHWAENPSGNLLPKLDSAALILSFRPSTTKVSQSVNGNPGVHATRNNPHAHSTALPNTKSPLFVVTAQHQVYEFDVLAGKLTDWSRRNPTTVLPAEFHSIKDRVMGLVWDVNQTRARTWLYGSNWVGMLDLSQNYEQQQVGGEDALEDGIVESEYQTPGKKRKRRESQVGGSKRNKLLEQRRRSNGAVGSLGAGGRIADAERLGTSGEVKRIEDGKVVVVVDGPRDVARMIEDGRQDNDDEDDDDDDDGDDDDAMVDDMDVGPLRRANDDNTEVDGGSKDRRRKWWCTYRYRPILGMVPIGQQQQQQQQDDDDDDTATPSTNTADDSLQEAVLVERPLWDLPHLKDLIQSKA</sequence>
<dbReference type="SUPFAM" id="SSF50998">
    <property type="entry name" value="Quinoprotein alcohol dehydrogenase-like"/>
    <property type="match status" value="1"/>
</dbReference>